<dbReference type="NCBIfam" id="TIGR01558">
    <property type="entry name" value="sm_term_P27"/>
    <property type="match status" value="1"/>
</dbReference>
<dbReference type="RefSeq" id="WP_280632474.1">
    <property type="nucleotide sequence ID" value="NZ_CP123523.1"/>
</dbReference>
<dbReference type="InterPro" id="IPR006448">
    <property type="entry name" value="Phage_term_ssu_P27"/>
</dbReference>
<sequence length="161" mass="18508">MLNYVWTPKTPTHLRLIRGNPSKRAINKNEPKPEKGVPPTPKHFNKQERYWFKVLCERLDAIGVITAIDGMALELLVGAYVEWRKHRDVIDKEGETYKTTSTDGNVMIRPHPQVAMMADAWKRICRMQAEFGMTPASRSKVNSKAANEIDPFVEFLKSRID</sequence>
<name>A0ABY8NW64_9GAMM</name>
<proteinExistence type="predicted"/>
<dbReference type="EMBL" id="CP123523">
    <property type="protein sequence ID" value="WGM07775.1"/>
    <property type="molecule type" value="Genomic_DNA"/>
</dbReference>
<evidence type="ECO:0000313" key="2">
    <source>
        <dbReference type="EMBL" id="WGM07775.1"/>
    </source>
</evidence>
<evidence type="ECO:0000256" key="1">
    <source>
        <dbReference type="SAM" id="MobiDB-lite"/>
    </source>
</evidence>
<dbReference type="Pfam" id="PF05119">
    <property type="entry name" value="Terminase_4"/>
    <property type="match status" value="1"/>
</dbReference>
<organism evidence="2 3">
    <name type="scientific">Arsenophonus nasoniae</name>
    <name type="common">son-killer infecting Nasonia vitripennis</name>
    <dbReference type="NCBI Taxonomy" id="638"/>
    <lineage>
        <taxon>Bacteria</taxon>
        <taxon>Pseudomonadati</taxon>
        <taxon>Pseudomonadota</taxon>
        <taxon>Gammaproteobacteria</taxon>
        <taxon>Enterobacterales</taxon>
        <taxon>Morganellaceae</taxon>
        <taxon>Arsenophonus</taxon>
    </lineage>
</organism>
<accession>A0ABY8NW64</accession>
<evidence type="ECO:0000313" key="3">
    <source>
        <dbReference type="Proteomes" id="UP001177592"/>
    </source>
</evidence>
<reference evidence="2" key="1">
    <citation type="submission" date="2023-04" db="EMBL/GenBank/DDBJ databases">
        <title>Genome dynamics across the evolutionary transition to endosymbiosis.</title>
        <authorList>
            <person name="Siozios S."/>
            <person name="Nadal-Jimenez P."/>
            <person name="Azagi T."/>
            <person name="Sprong H."/>
            <person name="Frost C.L."/>
            <person name="Parratt S.R."/>
            <person name="Taylor G."/>
            <person name="Brettell L."/>
            <person name="Lew K.C."/>
            <person name="Croft L."/>
            <person name="King K.C."/>
            <person name="Brockhurst M.A."/>
            <person name="Hypsa V."/>
            <person name="Novakova E."/>
            <person name="Darby A.C."/>
            <person name="Hurst G.D.D."/>
        </authorList>
    </citation>
    <scope>NUCLEOTIDE SEQUENCE</scope>
    <source>
        <strain evidence="2">ANv_CAN</strain>
    </source>
</reference>
<keyword evidence="3" id="KW-1185">Reference proteome</keyword>
<protein>
    <submittedName>
        <fullName evidence="2">Phage terminase small subunit P27 family</fullName>
    </submittedName>
</protein>
<gene>
    <name evidence="2" type="ORF">QE258_13200</name>
</gene>
<dbReference type="Proteomes" id="UP001177592">
    <property type="component" value="Chromosome"/>
</dbReference>
<feature type="region of interest" description="Disordered" evidence="1">
    <location>
        <begin position="20"/>
        <end position="42"/>
    </location>
</feature>